<organism evidence="2 3">
    <name type="scientific">Exocentrus adspersus</name>
    <dbReference type="NCBI Taxonomy" id="1586481"/>
    <lineage>
        <taxon>Eukaryota</taxon>
        <taxon>Metazoa</taxon>
        <taxon>Ecdysozoa</taxon>
        <taxon>Arthropoda</taxon>
        <taxon>Hexapoda</taxon>
        <taxon>Insecta</taxon>
        <taxon>Pterygota</taxon>
        <taxon>Neoptera</taxon>
        <taxon>Endopterygota</taxon>
        <taxon>Coleoptera</taxon>
        <taxon>Polyphaga</taxon>
        <taxon>Cucujiformia</taxon>
        <taxon>Chrysomeloidea</taxon>
        <taxon>Cerambycidae</taxon>
        <taxon>Lamiinae</taxon>
        <taxon>Acanthocinini</taxon>
        <taxon>Exocentrus</taxon>
    </lineage>
</organism>
<reference evidence="2 3" key="1">
    <citation type="journal article" date="2023" name="Insect Mol. Biol.">
        <title>Genome sequencing provides insights into the evolution of gene families encoding plant cell wall-degrading enzymes in longhorned beetles.</title>
        <authorList>
            <person name="Shin N.R."/>
            <person name="Okamura Y."/>
            <person name="Kirsch R."/>
            <person name="Pauchet Y."/>
        </authorList>
    </citation>
    <scope>NUCLEOTIDE SEQUENCE [LARGE SCALE GENOMIC DNA]</scope>
    <source>
        <strain evidence="2">EAD_L_NR</strain>
    </source>
</reference>
<evidence type="ECO:0000313" key="2">
    <source>
        <dbReference type="EMBL" id="KAJ8911696.1"/>
    </source>
</evidence>
<dbReference type="AlphaFoldDB" id="A0AAV8VCP6"/>
<name>A0AAV8VCP6_9CUCU</name>
<keyword evidence="3" id="KW-1185">Reference proteome</keyword>
<gene>
    <name evidence="2" type="ORF">NQ315_017149</name>
</gene>
<dbReference type="Proteomes" id="UP001159042">
    <property type="component" value="Unassembled WGS sequence"/>
</dbReference>
<proteinExistence type="predicted"/>
<accession>A0AAV8VCP6</accession>
<feature type="region of interest" description="Disordered" evidence="1">
    <location>
        <begin position="56"/>
        <end position="85"/>
    </location>
</feature>
<sequence>MISMLRSIEIIAEDANKVFKADKDSDKKGKPNCHGKNINDKELVAEQQKTENLFCNQPGKRKHKPNNQDGWTNVKHKRSNKKRNIVIGSNKNTPVTISAVPRIVWLHVCRLDPQTTEANLREALVANFPEIICEKIESRYPDLYSSFKVSILEKHFDKSMCPDMWPEGACISKFFMRRRRINPEK</sequence>
<evidence type="ECO:0000313" key="3">
    <source>
        <dbReference type="Proteomes" id="UP001159042"/>
    </source>
</evidence>
<evidence type="ECO:0000256" key="1">
    <source>
        <dbReference type="SAM" id="MobiDB-lite"/>
    </source>
</evidence>
<comment type="caution">
    <text evidence="2">The sequence shown here is derived from an EMBL/GenBank/DDBJ whole genome shotgun (WGS) entry which is preliminary data.</text>
</comment>
<protein>
    <submittedName>
        <fullName evidence="2">Uncharacterized protein</fullName>
    </submittedName>
</protein>
<feature type="compositionally biased region" description="Basic residues" evidence="1">
    <location>
        <begin position="74"/>
        <end position="84"/>
    </location>
</feature>
<dbReference type="EMBL" id="JANEYG010000167">
    <property type="protein sequence ID" value="KAJ8911696.1"/>
    <property type="molecule type" value="Genomic_DNA"/>
</dbReference>